<evidence type="ECO:0000313" key="1">
    <source>
        <dbReference type="EMBL" id="AOV61712.1"/>
    </source>
</evidence>
<accession>A0A1D8KSS6</accession>
<name>A0A1D8KSS6_9CAUD</name>
<dbReference type="GeneID" id="30309090"/>
<proteinExistence type="predicted"/>
<gene>
    <name evidence="1" type="ORF">P29B0810_017</name>
</gene>
<dbReference type="OrthoDB" id="23546at10239"/>
<dbReference type="EMBL" id="KU686211">
    <property type="protein sequence ID" value="AOV61712.1"/>
    <property type="molecule type" value="Genomic_DNA"/>
</dbReference>
<protein>
    <submittedName>
        <fullName evidence="1">Uncharacterized protein</fullName>
    </submittedName>
</protein>
<organism evidence="1 2">
    <name type="scientific">Synechococcus phage S-WAM2</name>
    <dbReference type="NCBI Taxonomy" id="1815522"/>
    <lineage>
        <taxon>Viruses</taxon>
        <taxon>Duplodnaviria</taxon>
        <taxon>Heunggongvirae</taxon>
        <taxon>Uroviricota</taxon>
        <taxon>Caudoviricetes</taxon>
        <taxon>Pantevenvirales</taxon>
        <taxon>Kyanoviridae</taxon>
        <taxon>Cymopoleiavirus</taxon>
        <taxon>Cymopoleiavirus swam2</taxon>
    </lineage>
</organism>
<dbReference type="KEGG" id="vg:30309090"/>
<sequence>MHNKIDDDFKNFAVKTQLDNICKILGGEAKHYTCCDRTTEHEKIVIEYNHQKK</sequence>
<evidence type="ECO:0000313" key="2">
    <source>
        <dbReference type="Proteomes" id="UP000202081"/>
    </source>
</evidence>
<reference evidence="1 2" key="1">
    <citation type="journal article" date="2016" name="Virology">
        <title>The genomic content and context of auxiliary metabolic genes in marine cyanomyoviruses.</title>
        <authorList>
            <person name="Crummett L.T."/>
            <person name="Puxty R.J."/>
            <person name="Weihe C."/>
            <person name="Marston M.F."/>
            <person name="Martiny J.B."/>
        </authorList>
    </citation>
    <scope>NUCLEOTIDE SEQUENCE [LARGE SCALE GENOMIC DNA]</scope>
    <source>
        <strain evidence="1">0810PA29</strain>
    </source>
</reference>
<dbReference type="RefSeq" id="YP_009324180.1">
    <property type="nucleotide sequence ID" value="NC_031935.1"/>
</dbReference>
<dbReference type="Proteomes" id="UP000202081">
    <property type="component" value="Segment"/>
</dbReference>
<keyword evidence="2" id="KW-1185">Reference proteome</keyword>